<dbReference type="AlphaFoldDB" id="A0A2A9E413"/>
<feature type="transmembrane region" description="Helical" evidence="2">
    <location>
        <begin position="55"/>
        <end position="76"/>
    </location>
</feature>
<evidence type="ECO:0000313" key="3">
    <source>
        <dbReference type="EMBL" id="PFG33301.1"/>
    </source>
</evidence>
<organism evidence="3 4">
    <name type="scientific">Sanguibacter antarcticus</name>
    <dbReference type="NCBI Taxonomy" id="372484"/>
    <lineage>
        <taxon>Bacteria</taxon>
        <taxon>Bacillati</taxon>
        <taxon>Actinomycetota</taxon>
        <taxon>Actinomycetes</taxon>
        <taxon>Micrococcales</taxon>
        <taxon>Sanguibacteraceae</taxon>
        <taxon>Sanguibacter</taxon>
    </lineage>
</organism>
<evidence type="ECO:0000313" key="4">
    <source>
        <dbReference type="Proteomes" id="UP000225548"/>
    </source>
</evidence>
<feature type="transmembrane region" description="Helical" evidence="2">
    <location>
        <begin position="27"/>
        <end position="48"/>
    </location>
</feature>
<dbReference type="RefSeq" id="WP_098454528.1">
    <property type="nucleotide sequence ID" value="NZ_PDJG01000001.1"/>
</dbReference>
<comment type="caution">
    <text evidence="3">The sequence shown here is derived from an EMBL/GenBank/DDBJ whole genome shotgun (WGS) entry which is preliminary data.</text>
</comment>
<gene>
    <name evidence="3" type="ORF">ATL42_1170</name>
</gene>
<evidence type="ECO:0000256" key="2">
    <source>
        <dbReference type="SAM" id="Phobius"/>
    </source>
</evidence>
<feature type="compositionally biased region" description="Polar residues" evidence="1">
    <location>
        <begin position="1"/>
        <end position="10"/>
    </location>
</feature>
<feature type="region of interest" description="Disordered" evidence="1">
    <location>
        <begin position="1"/>
        <end position="21"/>
    </location>
</feature>
<name>A0A2A9E413_9MICO</name>
<keyword evidence="2" id="KW-0472">Membrane</keyword>
<sequence length="89" mass="9039">MADSSAQTEISYLPPSSPPANHGHTRAAWFTTIVVVLGSTIAGVAMCIAMMWMIWVGAAVVLVGLVGGKALAVAGYGQAPLGTADTNTH</sequence>
<keyword evidence="2" id="KW-0812">Transmembrane</keyword>
<dbReference type="EMBL" id="PDJG01000001">
    <property type="protein sequence ID" value="PFG33301.1"/>
    <property type="molecule type" value="Genomic_DNA"/>
</dbReference>
<dbReference type="Proteomes" id="UP000225548">
    <property type="component" value="Unassembled WGS sequence"/>
</dbReference>
<keyword evidence="2" id="KW-1133">Transmembrane helix</keyword>
<dbReference type="OrthoDB" id="5149710at2"/>
<dbReference type="NCBIfam" id="NF041681">
    <property type="entry name" value="HGxxPAAW"/>
    <property type="match status" value="1"/>
</dbReference>
<reference evidence="3 4" key="1">
    <citation type="submission" date="2017-10" db="EMBL/GenBank/DDBJ databases">
        <title>Sequencing the genomes of 1000 actinobacteria strains.</title>
        <authorList>
            <person name="Klenk H.-P."/>
        </authorList>
    </citation>
    <scope>NUCLEOTIDE SEQUENCE [LARGE SCALE GENOMIC DNA]</scope>
    <source>
        <strain evidence="3 4">DSM 18966</strain>
    </source>
</reference>
<protein>
    <submittedName>
        <fullName evidence="3">Uncharacterized protein</fullName>
    </submittedName>
</protein>
<proteinExistence type="predicted"/>
<keyword evidence="4" id="KW-1185">Reference proteome</keyword>
<evidence type="ECO:0000256" key="1">
    <source>
        <dbReference type="SAM" id="MobiDB-lite"/>
    </source>
</evidence>
<accession>A0A2A9E413</accession>